<protein>
    <recommendedName>
        <fullName evidence="3">Outer membrane protein beta-barrel domain-containing protein</fullName>
    </recommendedName>
</protein>
<gene>
    <name evidence="1" type="ORF">Q5M86_03390</name>
</gene>
<evidence type="ECO:0000313" key="1">
    <source>
        <dbReference type="EMBL" id="MDO7019816.1"/>
    </source>
</evidence>
<dbReference type="RefSeq" id="WP_304392241.1">
    <property type="nucleotide sequence ID" value="NZ_JAUPBM010000025.1"/>
</dbReference>
<organism evidence="1 2">
    <name type="scientific">Brachyspira innocens</name>
    <dbReference type="NCBI Taxonomy" id="13264"/>
    <lineage>
        <taxon>Bacteria</taxon>
        <taxon>Pseudomonadati</taxon>
        <taxon>Spirochaetota</taxon>
        <taxon>Spirochaetia</taxon>
        <taxon>Brachyspirales</taxon>
        <taxon>Brachyspiraceae</taxon>
        <taxon>Brachyspira</taxon>
    </lineage>
</organism>
<dbReference type="EMBL" id="JAUPBM010000025">
    <property type="protein sequence ID" value="MDO7019816.1"/>
    <property type="molecule type" value="Genomic_DNA"/>
</dbReference>
<dbReference type="Proteomes" id="UP001175147">
    <property type="component" value="Unassembled WGS sequence"/>
</dbReference>
<proteinExistence type="predicted"/>
<comment type="caution">
    <text evidence="1">The sequence shown here is derived from an EMBL/GenBank/DDBJ whole genome shotgun (WGS) entry which is preliminary data.</text>
</comment>
<name>A0ABT8YW33_9SPIR</name>
<keyword evidence="2" id="KW-1185">Reference proteome</keyword>
<reference evidence="1" key="1">
    <citation type="submission" date="2023-07" db="EMBL/GenBank/DDBJ databases">
        <title>Mucosal microbiota of week-old chicken and adult hens.</title>
        <authorList>
            <person name="Volf J."/>
            <person name="Karasova D."/>
            <person name="Crhanova M."/>
            <person name="Faldynova M."/>
            <person name="Prikrylova H."/>
            <person name="Zeman M."/>
            <person name="Babak V."/>
            <person name="Rajova J."/>
            <person name="Rychlik I."/>
        </authorList>
    </citation>
    <scope>NUCLEOTIDE SEQUENCE</scope>
    <source>
        <strain evidence="1">ET902</strain>
    </source>
</reference>
<accession>A0ABT8YW33</accession>
<evidence type="ECO:0000313" key="2">
    <source>
        <dbReference type="Proteomes" id="UP001175147"/>
    </source>
</evidence>
<evidence type="ECO:0008006" key="3">
    <source>
        <dbReference type="Google" id="ProtNLM"/>
    </source>
</evidence>
<sequence length="336" mass="39552">MNKTIYSILFIILLSSILYSQNDNSLENKMENYDKKIKLKWKYNPLRVYETDKYFSPWLDPDNYNSSFWFGDILNIKSLYRNNNFNLDNVVLYFNPKLAVDLAPIAFNIEGDKHRFRIGVGYSLKLFFSSYKKGQDQLYGSTFLYGTYMQVEAYFEYIFDNKFKIRFAPIRHTCSQISGDILGDNTLYNKNKEEFRDVGFEQMHLSAYYKYGWFSFYGGTSFAVTGFNISNIVNLFNIYCGTEIRIPLWGEISLITGIYTGLFFDKINTINRTEGRGQGYPITETHNEWRPSISAGIGFEIYRFVIGMKYEYSRSKQLYSYRQMESRIGLDASLFF</sequence>